<dbReference type="PANTHER" id="PTHR12598:SF0">
    <property type="entry name" value="COPPER HOMEOSTASIS PROTEIN CUTC HOMOLOG"/>
    <property type="match status" value="1"/>
</dbReference>
<dbReference type="PANTHER" id="PTHR12598">
    <property type="entry name" value="COPPER HOMEOSTASIS PROTEIN CUTC"/>
    <property type="match status" value="1"/>
</dbReference>
<reference evidence="3 4" key="1">
    <citation type="journal article" date="2024" name="Int. J. Syst. Evol. Microbiol.">
        <title>Clostridium omnivorum sp. nov., isolated from anoxic soil under the treatment of reductive soil disinfestation.</title>
        <authorList>
            <person name="Ueki A."/>
            <person name="Tonouchi A."/>
            <person name="Kaku N."/>
            <person name="Honma S."/>
            <person name="Ueki K."/>
        </authorList>
    </citation>
    <scope>NUCLEOTIDE SEQUENCE [LARGE SCALE GENOMIC DNA]</scope>
    <source>
        <strain evidence="3 4">E14</strain>
    </source>
</reference>
<dbReference type="RefSeq" id="WP_264848615.1">
    <property type="nucleotide sequence ID" value="NZ_BRXR01000001.1"/>
</dbReference>
<dbReference type="Proteomes" id="UP001208567">
    <property type="component" value="Unassembled WGS sequence"/>
</dbReference>
<organism evidence="3 4">
    <name type="scientific">Clostridium omnivorum</name>
    <dbReference type="NCBI Taxonomy" id="1604902"/>
    <lineage>
        <taxon>Bacteria</taxon>
        <taxon>Bacillati</taxon>
        <taxon>Bacillota</taxon>
        <taxon>Clostridia</taxon>
        <taxon>Eubacteriales</taxon>
        <taxon>Clostridiaceae</taxon>
        <taxon>Clostridium</taxon>
    </lineage>
</organism>
<comment type="caution">
    <text evidence="3">The sequence shown here is derived from an EMBL/GenBank/DDBJ whole genome shotgun (WGS) entry which is preliminary data.</text>
</comment>
<keyword evidence="4" id="KW-1185">Reference proteome</keyword>
<keyword evidence="2" id="KW-0963">Cytoplasm</keyword>
<dbReference type="InterPro" id="IPR005627">
    <property type="entry name" value="CutC-like"/>
</dbReference>
<dbReference type="Pfam" id="PF03932">
    <property type="entry name" value="CutC"/>
    <property type="match status" value="1"/>
</dbReference>
<comment type="caution">
    <text evidence="2">Once thought to be involved in copper homeostasis, experiments in E.coli have shown this is not the case.</text>
</comment>
<dbReference type="HAMAP" id="MF_00795">
    <property type="entry name" value="CutC"/>
    <property type="match status" value="1"/>
</dbReference>
<dbReference type="Gene3D" id="3.20.20.380">
    <property type="entry name" value="Copper homeostasis (CutC) domain"/>
    <property type="match status" value="1"/>
</dbReference>
<evidence type="ECO:0000256" key="1">
    <source>
        <dbReference type="ARBA" id="ARBA00007768"/>
    </source>
</evidence>
<evidence type="ECO:0000256" key="2">
    <source>
        <dbReference type="HAMAP-Rule" id="MF_00795"/>
    </source>
</evidence>
<accession>A0ABQ5N288</accession>
<comment type="similarity">
    <text evidence="1 2">Belongs to the CutC family.</text>
</comment>
<gene>
    <name evidence="2 3" type="primary">cutC</name>
    <name evidence="3" type="ORF">bsdE14_07320</name>
</gene>
<dbReference type="InterPro" id="IPR036822">
    <property type="entry name" value="CutC-like_dom_sf"/>
</dbReference>
<comment type="subcellular location">
    <subcellularLocation>
        <location evidence="2">Cytoplasm</location>
    </subcellularLocation>
</comment>
<proteinExistence type="inferred from homology"/>
<evidence type="ECO:0000313" key="4">
    <source>
        <dbReference type="Proteomes" id="UP001208567"/>
    </source>
</evidence>
<dbReference type="EMBL" id="BRXR01000001">
    <property type="protein sequence ID" value="GLC29322.1"/>
    <property type="molecule type" value="Genomic_DNA"/>
</dbReference>
<sequence length="250" mass="27874">MNKILEVCCGSYYDCLQAYKGNADRIELNSALYMGGLTPSIANLILTKENTDLKVVCMARPRGAGFCYEREYYEILLLDVKNMMEHGADGIAFGCLDDNGNINIEQTKKVIDTIKAYGKEKEVVFHRAFDCVNDPFEAVETLINLGIDRILTSGLESKAEQGIELLKALQIKYGDKIQILAGSGVNAKNARQLMEYTGITQIHSSCKTWVKDNTTTKNHVSYAYAIDEFSYDTVDSKLVEELAKIVHEGI</sequence>
<protein>
    <recommendedName>
        <fullName evidence="2">PF03932 family protein CutC</fullName>
    </recommendedName>
</protein>
<dbReference type="SUPFAM" id="SSF110395">
    <property type="entry name" value="CutC-like"/>
    <property type="match status" value="1"/>
</dbReference>
<name>A0ABQ5N288_9CLOT</name>
<evidence type="ECO:0000313" key="3">
    <source>
        <dbReference type="EMBL" id="GLC29322.1"/>
    </source>
</evidence>